<evidence type="ECO:0000313" key="2">
    <source>
        <dbReference type="Proteomes" id="UP000095255"/>
    </source>
</evidence>
<dbReference type="AlphaFoldDB" id="A0A1E5L2Z5"/>
<protein>
    <submittedName>
        <fullName evidence="1">Uncharacterized protein</fullName>
    </submittedName>
</protein>
<keyword evidence="2" id="KW-1185">Reference proteome</keyword>
<proteinExistence type="predicted"/>
<accession>A0A1E5L2Z5</accession>
<reference evidence="1 2" key="1">
    <citation type="submission" date="2016-09" db="EMBL/GenBank/DDBJ databases">
        <title>Desulfuribacillus arsenicus sp. nov., an obligately anaerobic, dissimilatory arsenic- and antimonate-reducing bacterium isolated from anoxic sediments.</title>
        <authorList>
            <person name="Abin C.A."/>
            <person name="Hollibaugh J.T."/>
        </authorList>
    </citation>
    <scope>NUCLEOTIDE SEQUENCE [LARGE SCALE GENOMIC DNA]</scope>
    <source>
        <strain evidence="1 2">MLFW-2</strain>
    </source>
</reference>
<organism evidence="1 2">
    <name type="scientific">Desulfuribacillus stibiiarsenatis</name>
    <dbReference type="NCBI Taxonomy" id="1390249"/>
    <lineage>
        <taxon>Bacteria</taxon>
        <taxon>Bacillati</taxon>
        <taxon>Bacillota</taxon>
        <taxon>Desulfuribacillia</taxon>
        <taxon>Desulfuribacillales</taxon>
        <taxon>Desulfuribacillaceae</taxon>
        <taxon>Desulfuribacillus</taxon>
    </lineage>
</organism>
<evidence type="ECO:0000313" key="1">
    <source>
        <dbReference type="EMBL" id="OEH84510.1"/>
    </source>
</evidence>
<comment type="caution">
    <text evidence="1">The sequence shown here is derived from an EMBL/GenBank/DDBJ whole genome shotgun (WGS) entry which is preliminary data.</text>
</comment>
<name>A0A1E5L2Z5_9FIRM</name>
<sequence>MRVKKLFICILVVVLALVVLSACKHSELSDATFKNEIPGVTGPGSKTITFGLYDLDGKINDAKFIDNGENTFIKKLSIGHYLDQESTYMIMLFTDFIQQKFWVANELSNNHSVKINPNSAINFEINAEIPKNTKELAIIIVRNPDSTSNGNNLKKSLNDQNTFVLRYLIENDGLIEKKYLKPVSTNSKALEEVFLSQSNIKHELLFEKKGDSPVHLLVGNMNNQKLDYSLIALYDWQQVQIENKLVNYASVEPGQTNVYDIYLPPSKMNNLPFQILAFPAPFDENSAFSKNMYSTFRIAIQ</sequence>
<dbReference type="Proteomes" id="UP000095255">
    <property type="component" value="Unassembled WGS sequence"/>
</dbReference>
<dbReference type="EMBL" id="MJAT01000038">
    <property type="protein sequence ID" value="OEH84510.1"/>
    <property type="molecule type" value="Genomic_DNA"/>
</dbReference>
<dbReference type="OrthoDB" id="2933871at2"/>
<dbReference type="RefSeq" id="WP_069703223.1">
    <property type="nucleotide sequence ID" value="NZ_MJAT01000038.1"/>
</dbReference>
<dbReference type="PROSITE" id="PS51257">
    <property type="entry name" value="PROKAR_LIPOPROTEIN"/>
    <property type="match status" value="1"/>
</dbReference>
<gene>
    <name evidence="1" type="ORF">BHU72_09910</name>
</gene>